<proteinExistence type="predicted"/>
<dbReference type="AlphaFoldDB" id="A0ABD5U9Q5"/>
<dbReference type="Pfam" id="PF23438">
    <property type="entry name" value="DUF7123"/>
    <property type="match status" value="1"/>
</dbReference>
<evidence type="ECO:0000259" key="1">
    <source>
        <dbReference type="Pfam" id="PF23438"/>
    </source>
</evidence>
<gene>
    <name evidence="2" type="ORF">ACFQHK_07090</name>
</gene>
<feature type="domain" description="DUF7123" evidence="1">
    <location>
        <begin position="3"/>
        <end position="72"/>
    </location>
</feature>
<evidence type="ECO:0000313" key="2">
    <source>
        <dbReference type="EMBL" id="MFC6836270.1"/>
    </source>
</evidence>
<sequence length="74" mass="8368">MAEFSEEDQRILDYLHESIAQGNSYFRAKRIADSIGLSAKQVGARLPRLADSADDIEIEKWGRARSTTWRVTLG</sequence>
<comment type="caution">
    <text evidence="2">The sequence shown here is derived from an EMBL/GenBank/DDBJ whole genome shotgun (WGS) entry which is preliminary data.</text>
</comment>
<dbReference type="InterPro" id="IPR055547">
    <property type="entry name" value="DUF7123"/>
</dbReference>
<dbReference type="RefSeq" id="WP_304447960.1">
    <property type="nucleotide sequence ID" value="NZ_JARRAH010000001.1"/>
</dbReference>
<reference evidence="2 3" key="1">
    <citation type="journal article" date="2019" name="Int. J. Syst. Evol. Microbiol.">
        <title>The Global Catalogue of Microorganisms (GCM) 10K type strain sequencing project: providing services to taxonomists for standard genome sequencing and annotation.</title>
        <authorList>
            <consortium name="The Broad Institute Genomics Platform"/>
            <consortium name="The Broad Institute Genome Sequencing Center for Infectious Disease"/>
            <person name="Wu L."/>
            <person name="Ma J."/>
        </authorList>
    </citation>
    <scope>NUCLEOTIDE SEQUENCE [LARGE SCALE GENOMIC DNA]</scope>
    <source>
        <strain evidence="2 3">PSRA2</strain>
    </source>
</reference>
<keyword evidence="3" id="KW-1185">Reference proteome</keyword>
<organism evidence="2 3">
    <name type="scientific">Halomarina ordinaria</name>
    <dbReference type="NCBI Taxonomy" id="3033939"/>
    <lineage>
        <taxon>Archaea</taxon>
        <taxon>Methanobacteriati</taxon>
        <taxon>Methanobacteriota</taxon>
        <taxon>Stenosarchaea group</taxon>
        <taxon>Halobacteria</taxon>
        <taxon>Halobacteriales</taxon>
        <taxon>Natronomonadaceae</taxon>
        <taxon>Halomarina</taxon>
    </lineage>
</organism>
<protein>
    <recommendedName>
        <fullName evidence="1">DUF7123 domain-containing protein</fullName>
    </recommendedName>
</protein>
<accession>A0ABD5U9Q5</accession>
<name>A0ABD5U9Q5_9EURY</name>
<evidence type="ECO:0000313" key="3">
    <source>
        <dbReference type="Proteomes" id="UP001596406"/>
    </source>
</evidence>
<dbReference type="EMBL" id="JBHSXM010000001">
    <property type="protein sequence ID" value="MFC6836270.1"/>
    <property type="molecule type" value="Genomic_DNA"/>
</dbReference>
<dbReference type="Proteomes" id="UP001596406">
    <property type="component" value="Unassembled WGS sequence"/>
</dbReference>